<proteinExistence type="predicted"/>
<organism evidence="1 2">
    <name type="scientific">Cercospora beticola</name>
    <name type="common">Sugarbeet leaf spot fungus</name>
    <dbReference type="NCBI Taxonomy" id="122368"/>
    <lineage>
        <taxon>Eukaryota</taxon>
        <taxon>Fungi</taxon>
        <taxon>Dikarya</taxon>
        <taxon>Ascomycota</taxon>
        <taxon>Pezizomycotina</taxon>
        <taxon>Dothideomycetes</taxon>
        <taxon>Dothideomycetidae</taxon>
        <taxon>Mycosphaerellales</taxon>
        <taxon>Mycosphaerellaceae</taxon>
        <taxon>Cercospora</taxon>
    </lineage>
</organism>
<sequence length="193" mass="21446">MPSSCRHCDSFERNPADWFFDRLRLHVLCLTPTNANTGDFALKLSAAAPNIEHGRLYPVRADRPAKGMATGGEKAKVIEQAVSGVNIGKLVIPFSDKTKPETGRSQSDSSRAIPESRPVDMLAELWRYLQNDESGIFDWDDADHRRIRAASFPRDLEINLYIALVEQERAVEAADVILVGDDRRLALANLNGS</sequence>
<accession>A0ABZ0NDM7</accession>
<evidence type="ECO:0000313" key="1">
    <source>
        <dbReference type="EMBL" id="WPA97640.1"/>
    </source>
</evidence>
<keyword evidence="2" id="KW-1185">Reference proteome</keyword>
<evidence type="ECO:0000313" key="2">
    <source>
        <dbReference type="Proteomes" id="UP001302367"/>
    </source>
</evidence>
<dbReference type="EMBL" id="CP134185">
    <property type="protein sequence ID" value="WPA97640.1"/>
    <property type="molecule type" value="Genomic_DNA"/>
</dbReference>
<reference evidence="1 2" key="1">
    <citation type="submission" date="2023-09" db="EMBL/GenBank/DDBJ databases">
        <title>Complete-Gapless Cercospora beticola genome.</title>
        <authorList>
            <person name="Wyatt N.A."/>
            <person name="Spanner R.E."/>
            <person name="Bolton M.D."/>
        </authorList>
    </citation>
    <scope>NUCLEOTIDE SEQUENCE [LARGE SCALE GENOMIC DNA]</scope>
    <source>
        <strain evidence="1">Cb09-40</strain>
    </source>
</reference>
<protein>
    <submittedName>
        <fullName evidence="1">Uncharacterized protein</fullName>
    </submittedName>
</protein>
<dbReference type="Proteomes" id="UP001302367">
    <property type="component" value="Chromosome 2"/>
</dbReference>
<name>A0ABZ0NDM7_CERBT</name>
<dbReference type="GeneID" id="90643816"/>
<dbReference type="RefSeq" id="XP_065458282.1">
    <property type="nucleotide sequence ID" value="XM_065602210.1"/>
</dbReference>
<gene>
    <name evidence="1" type="ORF">RHO25_002250</name>
</gene>